<evidence type="ECO:0000313" key="4">
    <source>
        <dbReference type="EMBL" id="NLR23877.1"/>
    </source>
</evidence>
<keyword evidence="4" id="KW-0503">Monooxygenase</keyword>
<dbReference type="InterPro" id="IPR004136">
    <property type="entry name" value="NMO"/>
</dbReference>
<dbReference type="GO" id="GO:0018580">
    <property type="term" value="F:nitronate monooxygenase activity"/>
    <property type="evidence" value="ECO:0007669"/>
    <property type="project" value="InterPro"/>
</dbReference>
<evidence type="ECO:0000313" key="5">
    <source>
        <dbReference type="Proteomes" id="UP000646877"/>
    </source>
</evidence>
<dbReference type="PANTHER" id="PTHR32332:SF20">
    <property type="entry name" value="2-NITROPROPANE DIOXYGENASE-LIKE PROTEIN"/>
    <property type="match status" value="1"/>
</dbReference>
<dbReference type="Pfam" id="PF03060">
    <property type="entry name" value="NMO"/>
    <property type="match status" value="1"/>
</dbReference>
<dbReference type="InterPro" id="IPR013785">
    <property type="entry name" value="Aldolase_TIM"/>
</dbReference>
<evidence type="ECO:0000256" key="3">
    <source>
        <dbReference type="ARBA" id="ARBA00023002"/>
    </source>
</evidence>
<name>A0A8I2H3R0_9GAMM</name>
<reference evidence="4" key="1">
    <citation type="submission" date="2019-10" db="EMBL/GenBank/DDBJ databases">
        <authorList>
            <person name="Paulsen S."/>
        </authorList>
    </citation>
    <scope>NUCLEOTIDE SEQUENCE</scope>
    <source>
        <strain evidence="4">LMG 19692</strain>
    </source>
</reference>
<evidence type="ECO:0000256" key="2">
    <source>
        <dbReference type="ARBA" id="ARBA00022643"/>
    </source>
</evidence>
<evidence type="ECO:0000256" key="1">
    <source>
        <dbReference type="ARBA" id="ARBA00022630"/>
    </source>
</evidence>
<dbReference type="PANTHER" id="PTHR32332">
    <property type="entry name" value="2-NITROPROPANE DIOXYGENASE"/>
    <property type="match status" value="1"/>
</dbReference>
<proteinExistence type="predicted"/>
<dbReference type="EMBL" id="WEIA01000020">
    <property type="protein sequence ID" value="NLR23877.1"/>
    <property type="molecule type" value="Genomic_DNA"/>
</dbReference>
<keyword evidence="1" id="KW-0285">Flavoprotein</keyword>
<keyword evidence="3" id="KW-0560">Oxidoreductase</keyword>
<dbReference type="SUPFAM" id="SSF51412">
    <property type="entry name" value="Inosine monophosphate dehydrogenase (IMPDH)"/>
    <property type="match status" value="1"/>
</dbReference>
<comment type="caution">
    <text evidence="4">The sequence shown here is derived from an EMBL/GenBank/DDBJ whole genome shotgun (WGS) entry which is preliminary data.</text>
</comment>
<dbReference type="Gene3D" id="3.20.20.70">
    <property type="entry name" value="Aldolase class I"/>
    <property type="match status" value="1"/>
</dbReference>
<organism evidence="4 5">
    <name type="scientific">Pseudoalteromonas maricaloris</name>
    <dbReference type="NCBI Taxonomy" id="184924"/>
    <lineage>
        <taxon>Bacteria</taxon>
        <taxon>Pseudomonadati</taxon>
        <taxon>Pseudomonadota</taxon>
        <taxon>Gammaproteobacteria</taxon>
        <taxon>Alteromonadales</taxon>
        <taxon>Pseudoalteromonadaceae</taxon>
        <taxon>Pseudoalteromonas</taxon>
    </lineage>
</organism>
<protein>
    <submittedName>
        <fullName evidence="4">Nitronate monooxygenase</fullName>
    </submittedName>
</protein>
<gene>
    <name evidence="4" type="ORF">F9Y85_21680</name>
</gene>
<dbReference type="AlphaFoldDB" id="A0A8I2H3R0"/>
<dbReference type="CDD" id="cd04730">
    <property type="entry name" value="NPD_like"/>
    <property type="match status" value="1"/>
</dbReference>
<sequence>MMKTAITELFDIEKPIILPGMSWISVPELVAAVSNAGGLGILATGPLSQNETRQAIRKIRALTDKPFGIGVTLMMPGAKENAKVALEEQVPVINFSLGKGDWLVQAAKAYGGKVIATVVTQKHALAAQKSGVDALLVTGHEAAAHGGEVTSLCLVPSIVDIVDIPVIAAGGFADGRGLIAALALGAEGVAMGSRFATSRESPLHQHVKDTVVEKDVEQTIYSKNFDGLYARVMKTPMAEKATRRPMNFFMATIKSFKAAKMVDMPLWKLLLGLLSQFDKIKMLSLFGAATEKLEAATIHGDLDHGVQFIGQSQGLIREIESVQTLMDNMMAQATEVHSRIGNITAE</sequence>
<dbReference type="Proteomes" id="UP000646877">
    <property type="component" value="Unassembled WGS sequence"/>
</dbReference>
<accession>A0A8I2H3R0</accession>
<keyword evidence="2" id="KW-0288">FMN</keyword>